<evidence type="ECO:0000313" key="2">
    <source>
        <dbReference type="EMBL" id="GAA0492636.1"/>
    </source>
</evidence>
<evidence type="ECO:0000256" key="1">
    <source>
        <dbReference type="SAM" id="MobiDB-lite"/>
    </source>
</evidence>
<keyword evidence="3" id="KW-1185">Reference proteome</keyword>
<accession>A0ABP3L5J8</accession>
<comment type="caution">
    <text evidence="2">The sequence shown here is derived from an EMBL/GenBank/DDBJ whole genome shotgun (WGS) entry which is preliminary data.</text>
</comment>
<protein>
    <submittedName>
        <fullName evidence="2">Uncharacterized protein</fullName>
    </submittedName>
</protein>
<feature type="region of interest" description="Disordered" evidence="1">
    <location>
        <begin position="140"/>
        <end position="170"/>
    </location>
</feature>
<sequence length="170" mass="19117">MDLQFFRPLHEGDSAVASMRLDTTRAAHDADKRIALRWKAVRWKAVRRAPAERNAVEEPPRSGSAVVLPVPDPLDLVIDRDHQSPHVVVAVDREGAGVDAYLAAAHEPSFRRTFHGSTLHITRARAGAEALHGRRRRAAALLNDTSPEGPPDGPARRRRHQRHRREFDRH</sequence>
<organism evidence="2 3">
    <name type="scientific">Streptomyces olivaceiscleroticus</name>
    <dbReference type="NCBI Taxonomy" id="68245"/>
    <lineage>
        <taxon>Bacteria</taxon>
        <taxon>Bacillati</taxon>
        <taxon>Actinomycetota</taxon>
        <taxon>Actinomycetes</taxon>
        <taxon>Kitasatosporales</taxon>
        <taxon>Streptomycetaceae</taxon>
        <taxon>Streptomyces</taxon>
    </lineage>
</organism>
<reference evidence="3" key="1">
    <citation type="journal article" date="2019" name="Int. J. Syst. Evol. Microbiol.">
        <title>The Global Catalogue of Microorganisms (GCM) 10K type strain sequencing project: providing services to taxonomists for standard genome sequencing and annotation.</title>
        <authorList>
            <consortium name="The Broad Institute Genomics Platform"/>
            <consortium name="The Broad Institute Genome Sequencing Center for Infectious Disease"/>
            <person name="Wu L."/>
            <person name="Ma J."/>
        </authorList>
    </citation>
    <scope>NUCLEOTIDE SEQUENCE [LARGE SCALE GENOMIC DNA]</scope>
    <source>
        <strain evidence="3">JCM 4805</strain>
    </source>
</reference>
<name>A0ABP3L5J8_9ACTN</name>
<evidence type="ECO:0000313" key="3">
    <source>
        <dbReference type="Proteomes" id="UP001500909"/>
    </source>
</evidence>
<proteinExistence type="predicted"/>
<gene>
    <name evidence="2" type="ORF">GCM10010361_67330</name>
</gene>
<dbReference type="Proteomes" id="UP001500909">
    <property type="component" value="Unassembled WGS sequence"/>
</dbReference>
<dbReference type="RefSeq" id="WP_346099237.1">
    <property type="nucleotide sequence ID" value="NZ_BAAABY010000051.1"/>
</dbReference>
<dbReference type="EMBL" id="BAAABY010000051">
    <property type="protein sequence ID" value="GAA0492636.1"/>
    <property type="molecule type" value="Genomic_DNA"/>
</dbReference>